<evidence type="ECO:0000256" key="4">
    <source>
        <dbReference type="ARBA" id="ARBA00023002"/>
    </source>
</evidence>
<dbReference type="Gene3D" id="3.30.9.10">
    <property type="entry name" value="D-Amino Acid Oxidase, subunit A, domain 2"/>
    <property type="match status" value="1"/>
</dbReference>
<dbReference type="Pfam" id="PF01266">
    <property type="entry name" value="DAO"/>
    <property type="match status" value="1"/>
</dbReference>
<name>A0A3M8K6R8_9CORY</name>
<proteinExistence type="predicted"/>
<dbReference type="PANTHER" id="PTHR10961:SF7">
    <property type="entry name" value="FAD DEPENDENT OXIDOREDUCTASE DOMAIN-CONTAINING PROTEIN"/>
    <property type="match status" value="1"/>
</dbReference>
<evidence type="ECO:0000256" key="3">
    <source>
        <dbReference type="ARBA" id="ARBA00022827"/>
    </source>
</evidence>
<evidence type="ECO:0000256" key="1">
    <source>
        <dbReference type="ARBA" id="ARBA00001974"/>
    </source>
</evidence>
<accession>A0A3M8K6R8</accession>
<gene>
    <name evidence="6" type="ORF">C5L39_10080</name>
</gene>
<dbReference type="AlphaFoldDB" id="A0A3M8K6R8"/>
<dbReference type="NCBIfam" id="NF008425">
    <property type="entry name" value="PRK11259.1"/>
    <property type="match status" value="1"/>
</dbReference>
<dbReference type="OrthoDB" id="9806452at2"/>
<dbReference type="InterPro" id="IPR045170">
    <property type="entry name" value="MTOX"/>
</dbReference>
<evidence type="ECO:0000313" key="6">
    <source>
        <dbReference type="EMBL" id="RNE48204.1"/>
    </source>
</evidence>
<comment type="caution">
    <text evidence="6">The sequence shown here is derived from an EMBL/GenBank/DDBJ whole genome shotgun (WGS) entry which is preliminary data.</text>
</comment>
<dbReference type="SUPFAM" id="SSF51905">
    <property type="entry name" value="FAD/NAD(P)-binding domain"/>
    <property type="match status" value="1"/>
</dbReference>
<keyword evidence="2" id="KW-0285">Flavoprotein</keyword>
<keyword evidence="4" id="KW-0560">Oxidoreductase</keyword>
<evidence type="ECO:0000313" key="7">
    <source>
        <dbReference type="Proteomes" id="UP000266975"/>
    </source>
</evidence>
<dbReference type="GO" id="GO:0050660">
    <property type="term" value="F:flavin adenine dinucleotide binding"/>
    <property type="evidence" value="ECO:0007669"/>
    <property type="project" value="InterPro"/>
</dbReference>
<evidence type="ECO:0000256" key="2">
    <source>
        <dbReference type="ARBA" id="ARBA00022630"/>
    </source>
</evidence>
<feature type="domain" description="FAD dependent oxidoreductase" evidence="5">
    <location>
        <begin position="7"/>
        <end position="358"/>
    </location>
</feature>
<comment type="cofactor">
    <cofactor evidence="1">
        <name>FAD</name>
        <dbReference type="ChEBI" id="CHEBI:57692"/>
    </cofactor>
</comment>
<reference evidence="6 7" key="1">
    <citation type="submission" date="2018-02" db="EMBL/GenBank/DDBJ databases">
        <title>Corynebacterium alimpuense sp. nov., a marine obligate actinomycete isolated from sediments of Valparaiso bay, Chile.</title>
        <authorList>
            <person name="Claverias F."/>
            <person name="Gonzales-Siles L."/>
            <person name="Salva-Serra F."/>
            <person name="Inganaes E."/>
            <person name="Molin K."/>
            <person name="Cumsille A."/>
            <person name="Undabarrena A."/>
            <person name="Couve E."/>
            <person name="Moore E.R.B."/>
            <person name="Gomila M."/>
            <person name="Camara B."/>
        </authorList>
    </citation>
    <scope>NUCLEOTIDE SEQUENCE [LARGE SCALE GENOMIC DNA]</scope>
    <source>
        <strain evidence="6 7">CCUG 69366</strain>
    </source>
</reference>
<dbReference type="Proteomes" id="UP000266975">
    <property type="component" value="Unassembled WGS sequence"/>
</dbReference>
<dbReference type="PANTHER" id="PTHR10961">
    <property type="entry name" value="PEROXISOMAL SARCOSINE OXIDASE"/>
    <property type="match status" value="1"/>
</dbReference>
<dbReference type="Gene3D" id="3.50.50.60">
    <property type="entry name" value="FAD/NAD(P)-binding domain"/>
    <property type="match status" value="1"/>
</dbReference>
<keyword evidence="3" id="KW-0274">FAD</keyword>
<dbReference type="GO" id="GO:0008115">
    <property type="term" value="F:sarcosine oxidase activity"/>
    <property type="evidence" value="ECO:0007669"/>
    <property type="project" value="TreeGrafter"/>
</dbReference>
<dbReference type="InterPro" id="IPR006076">
    <property type="entry name" value="FAD-dep_OxRdtase"/>
</dbReference>
<evidence type="ECO:0000259" key="5">
    <source>
        <dbReference type="Pfam" id="PF01266"/>
    </source>
</evidence>
<keyword evidence="7" id="KW-1185">Reference proteome</keyword>
<dbReference type="InterPro" id="IPR036188">
    <property type="entry name" value="FAD/NAD-bd_sf"/>
</dbReference>
<protein>
    <submittedName>
        <fullName evidence="6">N-methyl-L-tryptophan oxidase</fullName>
    </submittedName>
</protein>
<sequence>MSARTRVGVIGLGTSGSMAMWQLSKDKDVEVIGFEQFGVGHGYGAFTGESRLFRTAYHEGAKYVPLLLRARELWQDLGGLTGRRLLNPFGVLSVGKEDHAPFKRMVESVEQFGLPHERLTAEAMRHRYPGLDFRDDEAGVLDLYGGALRPELAVLSALEQAKLNGATVFDHERILNVEDLADEGVKITTESREVMVDRVIVTAGSWVKELVPEVCDLIEIRKLALTWFLPKSYSDFVPEQLPCFIRDRDGFHVFGAPSVDGYSVKIAGMDIWGAPGKERIENADLRLDPEAVSAFGEKVVDMFPGVQPEPNRYSVHFDSFTSSKDPIIDRIGNVVVVTGLSGHGFKMATALGELAGDLAVHGEAEFMHPDFTIAAHEPIHAKV</sequence>
<dbReference type="RefSeq" id="WP_123048779.1">
    <property type="nucleotide sequence ID" value="NZ_PTJO01000006.1"/>
</dbReference>
<dbReference type="SUPFAM" id="SSF54373">
    <property type="entry name" value="FAD-linked reductases, C-terminal domain"/>
    <property type="match status" value="1"/>
</dbReference>
<dbReference type="EMBL" id="PTJO01000006">
    <property type="protein sequence ID" value="RNE48204.1"/>
    <property type="molecule type" value="Genomic_DNA"/>
</dbReference>
<organism evidence="6 7">
    <name type="scientific">Corynebacterium alimapuense</name>
    <dbReference type="NCBI Taxonomy" id="1576874"/>
    <lineage>
        <taxon>Bacteria</taxon>
        <taxon>Bacillati</taxon>
        <taxon>Actinomycetota</taxon>
        <taxon>Actinomycetes</taxon>
        <taxon>Mycobacteriales</taxon>
        <taxon>Corynebacteriaceae</taxon>
        <taxon>Corynebacterium</taxon>
    </lineage>
</organism>